<feature type="compositionally biased region" description="Basic and acidic residues" evidence="1">
    <location>
        <begin position="430"/>
        <end position="442"/>
    </location>
</feature>
<feature type="compositionally biased region" description="Polar residues" evidence="1">
    <location>
        <begin position="197"/>
        <end position="206"/>
    </location>
</feature>
<feature type="compositionally biased region" description="Polar residues" evidence="1">
    <location>
        <begin position="123"/>
        <end position="146"/>
    </location>
</feature>
<feature type="compositionally biased region" description="Low complexity" evidence="1">
    <location>
        <begin position="255"/>
        <end position="278"/>
    </location>
</feature>
<feature type="compositionally biased region" description="Gly residues" evidence="1">
    <location>
        <begin position="468"/>
        <end position="479"/>
    </location>
</feature>
<organism evidence="3 4">
    <name type="scientific">Filobasidium floriforme</name>
    <dbReference type="NCBI Taxonomy" id="5210"/>
    <lineage>
        <taxon>Eukaryota</taxon>
        <taxon>Fungi</taxon>
        <taxon>Dikarya</taxon>
        <taxon>Basidiomycota</taxon>
        <taxon>Agaricomycotina</taxon>
        <taxon>Tremellomycetes</taxon>
        <taxon>Filobasidiales</taxon>
        <taxon>Filobasidiaceae</taxon>
        <taxon>Filobasidium</taxon>
    </lineage>
</organism>
<evidence type="ECO:0000313" key="3">
    <source>
        <dbReference type="EMBL" id="KAG7532246.1"/>
    </source>
</evidence>
<dbReference type="Proteomes" id="UP000812966">
    <property type="component" value="Unassembled WGS sequence"/>
</dbReference>
<protein>
    <recommendedName>
        <fullName evidence="2">C2H2-type domain-containing protein</fullName>
    </recommendedName>
</protein>
<sequence>MSNSSSSELQACRWGWCPHAFPDKAQLKNHLLETHIRLAETVATAELKTWQGQDGRWYGHEKGFETQMVEMEGLGNSTRNSNSLSEGSSKGIIRPGAVEEFHRSPLVNLTTAEEQAFMESFLRSPSPSGNTPPRHSSGSNPATTTAAVAEDKTFSRTNATEPNASHSSRPQTQQVPLDPDTTVSSPGSTRIAPGLRFNSQQTESPVRSQQSQQSRDSGTIPASYPHETVPPILPSPPPKSKPVGVEGSTTDGTISSEKATVSVSTTTAGTTTASSRTVYDIRNESRLTPLKPSSGSSSTTTTSNSNSTSTGSSHSPITSRFEFGKVVHESPQGEPLPFGQKRVTHGVGDIGSGSPGGSPDLSKRVQAAVGYPIGRSSVGNNVSTNGTGNGTGTPTPNRSMHSSESTLTTPMPMRPLKRKAEGEGDDDNDNLERERERTRRAMELQSRSGTGVRFGFGQGPATTPGPAPGEGQGSSRGKK</sequence>
<gene>
    <name evidence="3" type="ORF">FFLO_03714</name>
</gene>
<dbReference type="AlphaFoldDB" id="A0A8K0JK86"/>
<evidence type="ECO:0000313" key="4">
    <source>
        <dbReference type="Proteomes" id="UP000812966"/>
    </source>
</evidence>
<reference evidence="3" key="1">
    <citation type="submission" date="2020-04" db="EMBL/GenBank/DDBJ databases">
        <title>Analysis of mating type loci in Filobasidium floriforme.</title>
        <authorList>
            <person name="Nowrousian M."/>
        </authorList>
    </citation>
    <scope>NUCLEOTIDE SEQUENCE</scope>
    <source>
        <strain evidence="3">CBS 6242</strain>
    </source>
</reference>
<dbReference type="EMBL" id="JABELV010000070">
    <property type="protein sequence ID" value="KAG7532246.1"/>
    <property type="molecule type" value="Genomic_DNA"/>
</dbReference>
<feature type="region of interest" description="Disordered" evidence="1">
    <location>
        <begin position="122"/>
        <end position="479"/>
    </location>
</feature>
<feature type="compositionally biased region" description="Polar residues" evidence="1">
    <location>
        <begin position="400"/>
        <end position="409"/>
    </location>
</feature>
<keyword evidence="4" id="KW-1185">Reference proteome</keyword>
<feature type="compositionally biased region" description="Low complexity" evidence="1">
    <location>
        <begin position="293"/>
        <end position="313"/>
    </location>
</feature>
<feature type="domain" description="C2H2-type" evidence="2">
    <location>
        <begin position="12"/>
        <end position="35"/>
    </location>
</feature>
<feature type="compositionally biased region" description="Polar residues" evidence="1">
    <location>
        <begin position="155"/>
        <end position="188"/>
    </location>
</feature>
<feature type="compositionally biased region" description="Low complexity" evidence="1">
    <location>
        <begin position="374"/>
        <end position="399"/>
    </location>
</feature>
<proteinExistence type="predicted"/>
<name>A0A8K0JK86_9TREE</name>
<feature type="compositionally biased region" description="Low complexity" evidence="1">
    <location>
        <begin position="207"/>
        <end position="217"/>
    </location>
</feature>
<evidence type="ECO:0000256" key="1">
    <source>
        <dbReference type="SAM" id="MobiDB-lite"/>
    </source>
</evidence>
<evidence type="ECO:0000259" key="2">
    <source>
        <dbReference type="PROSITE" id="PS00028"/>
    </source>
</evidence>
<dbReference type="InterPro" id="IPR013087">
    <property type="entry name" value="Znf_C2H2_type"/>
</dbReference>
<comment type="caution">
    <text evidence="3">The sequence shown here is derived from an EMBL/GenBank/DDBJ whole genome shotgun (WGS) entry which is preliminary data.</text>
</comment>
<dbReference type="PROSITE" id="PS00028">
    <property type="entry name" value="ZINC_FINGER_C2H2_1"/>
    <property type="match status" value="1"/>
</dbReference>
<feature type="compositionally biased region" description="Pro residues" evidence="1">
    <location>
        <begin position="231"/>
        <end position="240"/>
    </location>
</feature>
<accession>A0A8K0JK86</accession>